<gene>
    <name evidence="1" type="ORF">GJ744_008470</name>
</gene>
<organism evidence="1 2">
    <name type="scientific">Endocarpon pusillum</name>
    <dbReference type="NCBI Taxonomy" id="364733"/>
    <lineage>
        <taxon>Eukaryota</taxon>
        <taxon>Fungi</taxon>
        <taxon>Dikarya</taxon>
        <taxon>Ascomycota</taxon>
        <taxon>Pezizomycotina</taxon>
        <taxon>Eurotiomycetes</taxon>
        <taxon>Chaetothyriomycetidae</taxon>
        <taxon>Verrucariales</taxon>
        <taxon>Verrucariaceae</taxon>
        <taxon>Endocarpon</taxon>
    </lineage>
</organism>
<proteinExistence type="predicted"/>
<protein>
    <submittedName>
        <fullName evidence="1">Uncharacterized protein</fullName>
    </submittedName>
</protein>
<accession>A0A8H7AQ06</accession>
<evidence type="ECO:0000313" key="1">
    <source>
        <dbReference type="EMBL" id="KAF7509075.1"/>
    </source>
</evidence>
<dbReference type="AlphaFoldDB" id="A0A8H7AQ06"/>
<evidence type="ECO:0000313" key="2">
    <source>
        <dbReference type="Proteomes" id="UP000606974"/>
    </source>
</evidence>
<name>A0A8H7AQ06_9EURO</name>
<comment type="caution">
    <text evidence="1">The sequence shown here is derived from an EMBL/GenBank/DDBJ whole genome shotgun (WGS) entry which is preliminary data.</text>
</comment>
<reference evidence="1" key="1">
    <citation type="submission" date="2020-02" db="EMBL/GenBank/DDBJ databases">
        <authorList>
            <person name="Palmer J.M."/>
        </authorList>
    </citation>
    <scope>NUCLEOTIDE SEQUENCE</scope>
    <source>
        <strain evidence="1">EPUS1.4</strain>
        <tissue evidence="1">Thallus</tissue>
    </source>
</reference>
<sequence>MDTIHELITRPPSPAPIPELRDELDQVYQANLRDQLQTSLERLQWMGSPPRHVSSYALFWRAVLEMNWEKTSPGHG</sequence>
<keyword evidence="2" id="KW-1185">Reference proteome</keyword>
<dbReference type="EMBL" id="JAACFV010000046">
    <property type="protein sequence ID" value="KAF7509075.1"/>
    <property type="molecule type" value="Genomic_DNA"/>
</dbReference>
<dbReference type="Proteomes" id="UP000606974">
    <property type="component" value="Unassembled WGS sequence"/>
</dbReference>